<evidence type="ECO:0000259" key="2">
    <source>
        <dbReference type="Pfam" id="PF10566"/>
    </source>
</evidence>
<dbReference type="SUPFAM" id="SSF81296">
    <property type="entry name" value="E set domains"/>
    <property type="match status" value="1"/>
</dbReference>
<dbReference type="Pfam" id="PF10566">
    <property type="entry name" value="Glyco_hydro_97"/>
    <property type="match status" value="1"/>
</dbReference>
<evidence type="ECO:0000259" key="4">
    <source>
        <dbReference type="Pfam" id="PF14509"/>
    </source>
</evidence>
<evidence type="ECO:0000259" key="1">
    <source>
        <dbReference type="Pfam" id="PF09985"/>
    </source>
</evidence>
<evidence type="ECO:0000259" key="3">
    <source>
        <dbReference type="Pfam" id="PF14508"/>
    </source>
</evidence>
<dbReference type="Gene3D" id="2.60.40.10">
    <property type="entry name" value="Immunoglobulins"/>
    <property type="match status" value="1"/>
</dbReference>
<dbReference type="KEGG" id="hsn:DV733_05195"/>
<feature type="domain" description="Glycosyl-hydrolase 97 C-terminal oligomerisation" evidence="4">
    <location>
        <begin position="617"/>
        <end position="713"/>
    </location>
</feature>
<dbReference type="SUPFAM" id="SSF49344">
    <property type="entry name" value="CBD9-like"/>
    <property type="match status" value="1"/>
</dbReference>
<dbReference type="Proteomes" id="UP000296706">
    <property type="component" value="Chromosome"/>
</dbReference>
<dbReference type="Gene3D" id="3.20.20.70">
    <property type="entry name" value="Aldolase class I"/>
    <property type="match status" value="1"/>
</dbReference>
<proteinExistence type="predicted"/>
<dbReference type="InterPro" id="IPR019563">
    <property type="entry name" value="GH97_catalytic"/>
</dbReference>
<dbReference type="AlphaFoldDB" id="A0A4D6HAK2"/>
<dbReference type="InterPro" id="IPR029483">
    <property type="entry name" value="GH97_C"/>
</dbReference>
<dbReference type="InterPro" id="IPR052720">
    <property type="entry name" value="Glycosyl_hydrolase_97"/>
</dbReference>
<dbReference type="InterPro" id="IPR029486">
    <property type="entry name" value="GH97_N"/>
</dbReference>
<protein>
    <recommendedName>
        <fullName evidence="7">Alpha-glucosidase</fullName>
    </recommendedName>
</protein>
<dbReference type="InterPro" id="IPR013785">
    <property type="entry name" value="Aldolase_TIM"/>
</dbReference>
<dbReference type="InterPro" id="IPR006311">
    <property type="entry name" value="TAT_signal"/>
</dbReference>
<dbReference type="PROSITE" id="PS51318">
    <property type="entry name" value="TAT"/>
    <property type="match status" value="1"/>
</dbReference>
<keyword evidence="6" id="KW-1185">Reference proteome</keyword>
<name>A0A4D6HAK2_9EURY</name>
<dbReference type="EMBL" id="CP031310">
    <property type="protein sequence ID" value="QCC50675.1"/>
    <property type="molecule type" value="Genomic_DNA"/>
</dbReference>
<dbReference type="GO" id="GO:0030246">
    <property type="term" value="F:carbohydrate binding"/>
    <property type="evidence" value="ECO:0007669"/>
    <property type="project" value="InterPro"/>
</dbReference>
<dbReference type="STRING" id="1457250.GCA_000755225_03347"/>
<gene>
    <name evidence="5" type="ORF">DV733_05195</name>
</gene>
<evidence type="ECO:0000313" key="6">
    <source>
        <dbReference type="Proteomes" id="UP000296706"/>
    </source>
</evidence>
<organism evidence="5 6">
    <name type="scientific">Halapricum salinum</name>
    <dbReference type="NCBI Taxonomy" id="1457250"/>
    <lineage>
        <taxon>Archaea</taxon>
        <taxon>Methanobacteriati</taxon>
        <taxon>Methanobacteriota</taxon>
        <taxon>Stenosarchaea group</taxon>
        <taxon>Halobacteria</taxon>
        <taxon>Halobacteriales</taxon>
        <taxon>Haloarculaceae</taxon>
        <taxon>Halapricum</taxon>
    </lineage>
</organism>
<dbReference type="Gene3D" id="2.70.98.10">
    <property type="match status" value="1"/>
</dbReference>
<dbReference type="Pfam" id="PF14508">
    <property type="entry name" value="GH97_N"/>
    <property type="match status" value="1"/>
</dbReference>
<reference evidence="5 6" key="1">
    <citation type="journal article" date="2019" name="Nat. Commun.">
        <title>A new type of DNA phosphorothioation-based antiviral system in archaea.</title>
        <authorList>
            <person name="Xiong L."/>
            <person name="Liu S."/>
            <person name="Chen S."/>
            <person name="Xiao Y."/>
            <person name="Zhu B."/>
            <person name="Gao Y."/>
            <person name="Zhang Y."/>
            <person name="Chen B."/>
            <person name="Luo J."/>
            <person name="Deng Z."/>
            <person name="Chen X."/>
            <person name="Wang L."/>
            <person name="Chen S."/>
        </authorList>
    </citation>
    <scope>NUCLEOTIDE SEQUENCE [LARGE SCALE GENOMIC DNA]</scope>
    <source>
        <strain evidence="5 6">CBA1105</strain>
    </source>
</reference>
<feature type="domain" description="Glucodextranase-like C-terminal" evidence="1">
    <location>
        <begin position="808"/>
        <end position="1013"/>
    </location>
</feature>
<evidence type="ECO:0000313" key="5">
    <source>
        <dbReference type="EMBL" id="QCC50675.1"/>
    </source>
</evidence>
<feature type="domain" description="Glycosyl-hydrolase 97 catalytic" evidence="2">
    <location>
        <begin position="346"/>
        <end position="523"/>
    </location>
</feature>
<accession>A0A4D6HAK2</accession>
<feature type="domain" description="Glycosyl-hydrolase 97 N-terminal" evidence="3">
    <location>
        <begin position="88"/>
        <end position="326"/>
    </location>
</feature>
<sequence>MIGRPLLSRLSSSTSTGYWDRPDRFRSMCAREAERSPLRRRTFLGALAAAGGATLLPTAMATAPEEIGQQISHPDPITSGPTATTQTIQSPGGTLSVTLDADDGALSYRVERAGEPVIEDSELGLEFADGSTFGTDATVLGSATDSVDRTWEPPWGRYSEIRERYRELAVTVEDERTVTVTIRVFEEGVGLRYTIHGEDDFEIVDERTTFAVAGDGDAAWYNDDPNKYEQRIRETAISDVGGANTPITMALDDGPALSIHEADLTDYAAMRLAAVGGTTFESTLVTWPDGVTKVRGTAPHVSPWRTVEVGDGVGDLIESNLVVNLAQESKIEDPSWVEPGKYMGIWWELHIGESTWHPGDRVGATTENAKQYIDFCAAHDIPNLLAEGWNVGWDPGGLAGFDDQDFTRPTEHFDLQEILDYGGSRGVSFVAHNETGAQAARYDENMADIFAQYNEWGIPAVKNGYVNPPFHNGQKQQSQWAVKHYRRMVATAAQNEVMINAHEPIKPTGERRTWPNFMTREGVQGMEYQNFTGGLPANHSVLVAQTRMLAGPVDYTPGIFDLTDDGSNVNSTRARQLSHYPVLFSGLQMVADLPKNYRDDDGEVYPEFEFIADVPASWDETRVVDTELGSYVSIARKREGVWYVGTQSGESRSLDLALDFLDDEAYVAEIYADAPETSLGSNPEAVAVEERTVSGGETITVELARGGGHAMRLVPAEGDVPYCPSLSVDAPQRADVGTTTISGTTDADSVRVEVGDSVFEPAVEDGQFSAAVPITAGENSITVSVPKRNADERCRETAVIQGVDRLADWSDSTGDDHGPGSYTYPGNHVFTAGSFDLTRVTIDRVGASYEIGVSIGGTLENPWQFEGGFSTQFLQVYVRDPARSGGTTDARAGVDAAFEAPYHRRILANGEHGVTVEAPDGEEIATGSTRVDTETIVLTVPADAVGPLSTSALAVLVLGYDGHTESNVRPVESEASTWRFGGAGSEDAPNVIDLMTPDGTSNAEALAHTDDQPATIPYRTVGDATVEDGPIVGTNAPQDIDGDGHFEDIDGDGKATISDVFTYFERRDGDRIRSAPPQFDFDGDGQSGTAGDVFALYRELFDF</sequence>
<dbReference type="Gene3D" id="2.60.40.1190">
    <property type="match status" value="1"/>
</dbReference>
<dbReference type="Pfam" id="PF14509">
    <property type="entry name" value="GH97_C"/>
    <property type="match status" value="1"/>
</dbReference>
<dbReference type="InterPro" id="IPR019248">
    <property type="entry name" value="Glucodextran_C"/>
</dbReference>
<dbReference type="Pfam" id="PF09985">
    <property type="entry name" value="Glucodextran_C"/>
    <property type="match status" value="1"/>
</dbReference>
<dbReference type="PANTHER" id="PTHR35803:SF1">
    <property type="entry name" value="GLUCAN 1,4-ALPHA-GLUCOSIDASE SUSB"/>
    <property type="match status" value="1"/>
</dbReference>
<dbReference type="PANTHER" id="PTHR35803">
    <property type="entry name" value="GLUCAN 1,4-ALPHA-GLUCOSIDASE SUSB-RELATED"/>
    <property type="match status" value="1"/>
</dbReference>
<dbReference type="InterPro" id="IPR013783">
    <property type="entry name" value="Ig-like_fold"/>
</dbReference>
<dbReference type="InterPro" id="IPR014756">
    <property type="entry name" value="Ig_E-set"/>
</dbReference>
<evidence type="ECO:0008006" key="7">
    <source>
        <dbReference type="Google" id="ProtNLM"/>
    </source>
</evidence>
<dbReference type="InterPro" id="IPR014718">
    <property type="entry name" value="GH-type_carb-bd"/>
</dbReference>
<dbReference type="CDD" id="cd09626">
    <property type="entry name" value="DOMON_glucodextranase_like"/>
    <property type="match status" value="1"/>
</dbReference>